<dbReference type="SUPFAM" id="SSF52949">
    <property type="entry name" value="Macro domain-like"/>
    <property type="match status" value="1"/>
</dbReference>
<name>X1PGL7_9ZZZZ</name>
<gene>
    <name evidence="1" type="ORF">S06H3_39068</name>
</gene>
<reference evidence="1" key="1">
    <citation type="journal article" date="2014" name="Front. Microbiol.">
        <title>High frequency of phylogenetically diverse reductive dehalogenase-homologous genes in deep subseafloor sedimentary metagenomes.</title>
        <authorList>
            <person name="Kawai M."/>
            <person name="Futagami T."/>
            <person name="Toyoda A."/>
            <person name="Takaki Y."/>
            <person name="Nishi S."/>
            <person name="Hori S."/>
            <person name="Arai W."/>
            <person name="Tsubouchi T."/>
            <person name="Morono Y."/>
            <person name="Uchiyama I."/>
            <person name="Ito T."/>
            <person name="Fujiyama A."/>
            <person name="Inagaki F."/>
            <person name="Takami H."/>
        </authorList>
    </citation>
    <scope>NUCLEOTIDE SEQUENCE</scope>
    <source>
        <strain evidence="1">Expedition CK06-06</strain>
    </source>
</reference>
<evidence type="ECO:0000313" key="1">
    <source>
        <dbReference type="EMBL" id="GAI41631.1"/>
    </source>
</evidence>
<dbReference type="EMBL" id="BARV01023859">
    <property type="protein sequence ID" value="GAI41631.1"/>
    <property type="molecule type" value="Genomic_DNA"/>
</dbReference>
<feature type="non-terminal residue" evidence="1">
    <location>
        <position position="57"/>
    </location>
</feature>
<dbReference type="Gene3D" id="3.40.220.10">
    <property type="entry name" value="Leucine Aminopeptidase, subunit E, domain 1"/>
    <property type="match status" value="1"/>
</dbReference>
<proteinExistence type="predicted"/>
<dbReference type="AlphaFoldDB" id="X1PGL7"/>
<accession>X1PGL7</accession>
<sequence>MKIKILNQSITDFHGDIIIVNLFEGIKSPGGATNAVDKALDGMITKLIKNKEITGKL</sequence>
<protein>
    <submittedName>
        <fullName evidence="1">Uncharacterized protein</fullName>
    </submittedName>
</protein>
<organism evidence="1">
    <name type="scientific">marine sediment metagenome</name>
    <dbReference type="NCBI Taxonomy" id="412755"/>
    <lineage>
        <taxon>unclassified sequences</taxon>
        <taxon>metagenomes</taxon>
        <taxon>ecological metagenomes</taxon>
    </lineage>
</organism>
<dbReference type="InterPro" id="IPR043472">
    <property type="entry name" value="Macro_dom-like"/>
</dbReference>
<comment type="caution">
    <text evidence="1">The sequence shown here is derived from an EMBL/GenBank/DDBJ whole genome shotgun (WGS) entry which is preliminary data.</text>
</comment>